<dbReference type="PANTHER" id="PTHR43678">
    <property type="entry name" value="PUTATIVE (AFU_ORTHOLOGUE AFUA_2G00640)-RELATED"/>
    <property type="match status" value="1"/>
</dbReference>
<evidence type="ECO:0000259" key="7">
    <source>
        <dbReference type="Pfam" id="PF02838"/>
    </source>
</evidence>
<protein>
    <submittedName>
        <fullName evidence="8">Family 20 glycosylhydrolase</fullName>
    </submittedName>
</protein>
<dbReference type="Gene3D" id="3.30.379.10">
    <property type="entry name" value="Chitobiase/beta-hexosaminidase domain 2-like"/>
    <property type="match status" value="1"/>
</dbReference>
<organism evidence="8 9">
    <name type="scientific">Streptomyces buecherae</name>
    <dbReference type="NCBI Taxonomy" id="2763006"/>
    <lineage>
        <taxon>Bacteria</taxon>
        <taxon>Bacillati</taxon>
        <taxon>Actinomycetota</taxon>
        <taxon>Actinomycetes</taxon>
        <taxon>Kitasatosporales</taxon>
        <taxon>Streptomycetaceae</taxon>
        <taxon>Streptomyces</taxon>
    </lineage>
</organism>
<dbReference type="Pfam" id="PF02838">
    <property type="entry name" value="Glyco_hydro_20b"/>
    <property type="match status" value="1"/>
</dbReference>
<reference evidence="8 9" key="1">
    <citation type="submission" date="2020-06" db="EMBL/GenBank/DDBJ databases">
        <title>Genome mining for natural products.</title>
        <authorList>
            <person name="Zhang B."/>
            <person name="Shi J."/>
            <person name="Ge H."/>
        </authorList>
    </citation>
    <scope>NUCLEOTIDE SEQUENCE [LARGE SCALE GENOMIC DNA]</scope>
    <source>
        <strain evidence="8 9">NA00687</strain>
    </source>
</reference>
<comment type="similarity">
    <text evidence="1">Belongs to the glycosyl hydrolase 20 family.</text>
</comment>
<evidence type="ECO:0000256" key="4">
    <source>
        <dbReference type="PIRSR" id="PIRSR625705-1"/>
    </source>
</evidence>
<dbReference type="InterPro" id="IPR015883">
    <property type="entry name" value="Glyco_hydro_20_cat"/>
</dbReference>
<dbReference type="Pfam" id="PF00728">
    <property type="entry name" value="Glyco_hydro_20"/>
    <property type="match status" value="1"/>
</dbReference>
<dbReference type="SUPFAM" id="SSF55545">
    <property type="entry name" value="beta-N-acetylhexosaminidase-like domain"/>
    <property type="match status" value="1"/>
</dbReference>
<feature type="active site" description="Proton donor" evidence="4">
    <location>
        <position position="384"/>
    </location>
</feature>
<dbReference type="InterPro" id="IPR025705">
    <property type="entry name" value="Beta_hexosaminidase_sua/sub"/>
</dbReference>
<evidence type="ECO:0000256" key="2">
    <source>
        <dbReference type="ARBA" id="ARBA00022801"/>
    </source>
</evidence>
<name>A0A7H8N7G7_9ACTN</name>
<dbReference type="Gene3D" id="3.20.20.80">
    <property type="entry name" value="Glycosidases"/>
    <property type="match status" value="1"/>
</dbReference>
<evidence type="ECO:0000256" key="1">
    <source>
        <dbReference type="ARBA" id="ARBA00006285"/>
    </source>
</evidence>
<feature type="region of interest" description="Disordered" evidence="5">
    <location>
        <begin position="34"/>
        <end position="102"/>
    </location>
</feature>
<sequence length="589" mass="63698">MRMPRSVSKTTIIVAALAVAAALAIVLAVVGWPGGDDDSDPARDGPTSASAGPSQPPPLDARPPRSLGSADPPPAPRVIPAVRSYEPEGGPGWRPGDDSRVVVDRKGPLADEADRLARELGLTVAAGPPRRGDIALALRPASAIRATPKGGDDRGPARRPDQRSAPRGARAPERPGEDQIARESYVLTVRDGQALITGSADAGVFYGTRTVRQALRSGDGRLPAGVVRDGPDRPQRGLMIDTARKHFTARWIEDRVREAAELKLNQVGLHFSDDQGFRIESTSHPEIVSAQHLTKAQVRRVVRLAEGLHVAVIPEIDSPGHLGTVIRAHPSLQLRGADGSAPRGTIDISAPGAARILDDLLREFAPLFATDAGGGPYWHLGGDEYLALTVRDPENTFPQLARHAERRYGSGARVQDLATGWLNDRAKAARAAGARVKSWNDGLFRGGVVHADKDREVEYWTGKEIGARQPEEYLREGRPVINVNDEYLYYVLGEPNDFTYPTGRRIYEEWSPRVLRGSGSVPAALGGRDRVLGGRFGIWCDLADAQTPEQIARGIRAPLRALAQRVWDPREPREPWARFAALGEQVAGR</sequence>
<gene>
    <name evidence="8" type="ORF">HUT08_13315</name>
</gene>
<keyword evidence="9" id="KW-1185">Reference proteome</keyword>
<evidence type="ECO:0000256" key="5">
    <source>
        <dbReference type="SAM" id="MobiDB-lite"/>
    </source>
</evidence>
<feature type="domain" description="Glycoside hydrolase family 20 catalytic" evidence="6">
    <location>
        <begin position="236"/>
        <end position="568"/>
    </location>
</feature>
<dbReference type="RefSeq" id="WP_176162090.1">
    <property type="nucleotide sequence ID" value="NZ_CP054929.1"/>
</dbReference>
<dbReference type="PANTHER" id="PTHR43678:SF1">
    <property type="entry name" value="BETA-N-ACETYLHEXOSAMINIDASE"/>
    <property type="match status" value="1"/>
</dbReference>
<evidence type="ECO:0000256" key="3">
    <source>
        <dbReference type="ARBA" id="ARBA00023295"/>
    </source>
</evidence>
<proteinExistence type="inferred from homology"/>
<dbReference type="SUPFAM" id="SSF51445">
    <property type="entry name" value="(Trans)glycosidases"/>
    <property type="match status" value="1"/>
</dbReference>
<accession>A0A7H8N7G7</accession>
<dbReference type="InterPro" id="IPR017853">
    <property type="entry name" value="GH"/>
</dbReference>
<evidence type="ECO:0000259" key="6">
    <source>
        <dbReference type="Pfam" id="PF00728"/>
    </source>
</evidence>
<dbReference type="InterPro" id="IPR015882">
    <property type="entry name" value="HEX_bac_N"/>
</dbReference>
<dbReference type="PRINTS" id="PR00738">
    <property type="entry name" value="GLHYDRLASE20"/>
</dbReference>
<keyword evidence="3" id="KW-0326">Glycosidase</keyword>
<dbReference type="Proteomes" id="UP000509303">
    <property type="component" value="Chromosome"/>
</dbReference>
<keyword evidence="2 8" id="KW-0378">Hydrolase</keyword>
<evidence type="ECO:0000313" key="8">
    <source>
        <dbReference type="EMBL" id="QKW50355.1"/>
    </source>
</evidence>
<feature type="domain" description="Beta-hexosaminidase bacterial type N-terminal" evidence="7">
    <location>
        <begin position="76"/>
        <end position="229"/>
    </location>
</feature>
<dbReference type="InterPro" id="IPR029018">
    <property type="entry name" value="Hex-like_dom2"/>
</dbReference>
<dbReference type="GO" id="GO:0005975">
    <property type="term" value="P:carbohydrate metabolic process"/>
    <property type="evidence" value="ECO:0007669"/>
    <property type="project" value="InterPro"/>
</dbReference>
<dbReference type="EMBL" id="CP054929">
    <property type="protein sequence ID" value="QKW50355.1"/>
    <property type="molecule type" value="Genomic_DNA"/>
</dbReference>
<evidence type="ECO:0000313" key="9">
    <source>
        <dbReference type="Proteomes" id="UP000509303"/>
    </source>
</evidence>
<dbReference type="AlphaFoldDB" id="A0A7H8N7G7"/>
<dbReference type="GO" id="GO:0004563">
    <property type="term" value="F:beta-N-acetylhexosaminidase activity"/>
    <property type="evidence" value="ECO:0007669"/>
    <property type="project" value="InterPro"/>
</dbReference>
<dbReference type="InterPro" id="IPR052764">
    <property type="entry name" value="GH20_Enzymes"/>
</dbReference>
<feature type="region of interest" description="Disordered" evidence="5">
    <location>
        <begin position="138"/>
        <end position="183"/>
    </location>
</feature>
<feature type="compositionally biased region" description="Basic and acidic residues" evidence="5">
    <location>
        <begin position="150"/>
        <end position="181"/>
    </location>
</feature>